<evidence type="ECO:0000256" key="3">
    <source>
        <dbReference type="ARBA" id="ARBA00022630"/>
    </source>
</evidence>
<dbReference type="RefSeq" id="WP_369667039.1">
    <property type="nucleotide sequence ID" value="NZ_JBDKXB010000010.1"/>
</dbReference>
<comment type="cofactor">
    <cofactor evidence="6">
        <name>FMN</name>
        <dbReference type="ChEBI" id="CHEBI:58210"/>
    </cofactor>
</comment>
<evidence type="ECO:0000313" key="9">
    <source>
        <dbReference type="EMBL" id="MEY6432654.1"/>
    </source>
</evidence>
<keyword evidence="4 6" id="KW-0288">FMN</keyword>
<feature type="region of interest" description="Disordered" evidence="7">
    <location>
        <begin position="203"/>
        <end position="387"/>
    </location>
</feature>
<feature type="domain" description="FMN-binding" evidence="8">
    <location>
        <begin position="101"/>
        <end position="193"/>
    </location>
</feature>
<keyword evidence="6" id="KW-1133">Transmembrane helix</keyword>
<keyword evidence="5 6" id="KW-0249">Electron transport</keyword>
<evidence type="ECO:0000256" key="7">
    <source>
        <dbReference type="SAM" id="MobiDB-lite"/>
    </source>
</evidence>
<name>A0ABV4BFV0_9GAMM</name>
<feature type="modified residue" description="FMN phosphoryl threonine" evidence="6">
    <location>
        <position position="176"/>
    </location>
</feature>
<keyword evidence="1 6" id="KW-0813">Transport</keyword>
<dbReference type="EC" id="7.-.-.-" evidence="6"/>
<keyword evidence="10" id="KW-1185">Reference proteome</keyword>
<keyword evidence="6" id="KW-0812">Transmembrane</keyword>
<evidence type="ECO:0000259" key="8">
    <source>
        <dbReference type="SMART" id="SM00900"/>
    </source>
</evidence>
<evidence type="ECO:0000256" key="2">
    <source>
        <dbReference type="ARBA" id="ARBA00022553"/>
    </source>
</evidence>
<dbReference type="Proteomes" id="UP001564408">
    <property type="component" value="Unassembled WGS sequence"/>
</dbReference>
<dbReference type="InterPro" id="IPR007329">
    <property type="entry name" value="FMN-bd"/>
</dbReference>
<dbReference type="InterPro" id="IPR010209">
    <property type="entry name" value="Ion_transpt_RnfG/RsxG"/>
</dbReference>
<proteinExistence type="inferred from homology"/>
<gene>
    <name evidence="9" type="primary">rsxG</name>
    <name evidence="6" type="synonym">rnfG</name>
    <name evidence="9" type="ORF">ABC977_09575</name>
</gene>
<feature type="compositionally biased region" description="Low complexity" evidence="7">
    <location>
        <begin position="252"/>
        <end position="263"/>
    </location>
</feature>
<evidence type="ECO:0000256" key="6">
    <source>
        <dbReference type="HAMAP-Rule" id="MF_00479"/>
    </source>
</evidence>
<keyword evidence="6" id="KW-1278">Translocase</keyword>
<dbReference type="EMBL" id="JBDKXB010000010">
    <property type="protein sequence ID" value="MEY6432654.1"/>
    <property type="molecule type" value="Genomic_DNA"/>
</dbReference>
<keyword evidence="3 6" id="KW-0285">Flavoprotein</keyword>
<dbReference type="HAMAP" id="MF_00479">
    <property type="entry name" value="RsxG_RnfG"/>
    <property type="match status" value="1"/>
</dbReference>
<dbReference type="NCBIfam" id="TIGR01947">
    <property type="entry name" value="rnfG"/>
    <property type="match status" value="1"/>
</dbReference>
<evidence type="ECO:0000313" key="10">
    <source>
        <dbReference type="Proteomes" id="UP001564408"/>
    </source>
</evidence>
<comment type="subunit">
    <text evidence="6">The complex is composed of six subunits: RnfA, RnfB, RnfC, RnfD, RnfE and RnfG.</text>
</comment>
<comment type="similarity">
    <text evidence="6">Belongs to the RnfG family.</text>
</comment>
<evidence type="ECO:0000256" key="5">
    <source>
        <dbReference type="ARBA" id="ARBA00022982"/>
    </source>
</evidence>
<comment type="caution">
    <text evidence="9">The sequence shown here is derived from an EMBL/GenBank/DDBJ whole genome shotgun (WGS) entry which is preliminary data.</text>
</comment>
<organism evidence="9 10">
    <name type="scientific">Thioalkalicoccus limnaeus</name>
    <dbReference type="NCBI Taxonomy" id="120681"/>
    <lineage>
        <taxon>Bacteria</taxon>
        <taxon>Pseudomonadati</taxon>
        <taxon>Pseudomonadota</taxon>
        <taxon>Gammaproteobacteria</taxon>
        <taxon>Chromatiales</taxon>
        <taxon>Chromatiaceae</taxon>
        <taxon>Thioalkalicoccus</taxon>
    </lineage>
</organism>
<comment type="function">
    <text evidence="6">Part of a membrane-bound complex that couples electron transfer with translocation of ions across the membrane.</text>
</comment>
<keyword evidence="6" id="KW-0997">Cell inner membrane</keyword>
<dbReference type="NCBIfam" id="NF002519">
    <property type="entry name" value="PRK01908.1"/>
    <property type="match status" value="1"/>
</dbReference>
<sequence length="387" mass="40497">MKRSRIFIAGFILWAFAIVGVGLVAITQAMTVDRIAVNEREALLSKLRAIIPAVPIENDPLSDVIEVSAPELLGGATTRVYRVVSAGEPVAVILDPKVPDGYAGPIRLLVSVLADGRLGGVRVVSHHETPGLGDKIEERKSDWVHDFAGRSLGDPAPELWAVKRDGGIFDQFTGATITPRSIVRAVKKTLDYVDAEAEHLFAMISDDEPPAPPKDASGESMSDEAAGSPQPAIPASSADEDGGLEHEILDEPASAPRDAAAEPAPYPIPEPFEAEREPAEGPAQKEPASPTQEPATDPPGHPTAEPIDTDRESEGAGGPVQQGQASALRDDAAEPPAQPPTIASQEPIASDPIPPAEPALETPVSAPISSDQPEPETPISATGPETD</sequence>
<evidence type="ECO:0000256" key="4">
    <source>
        <dbReference type="ARBA" id="ARBA00022643"/>
    </source>
</evidence>
<reference evidence="9 10" key="1">
    <citation type="submission" date="2024-05" db="EMBL/GenBank/DDBJ databases">
        <title>Genome Sequence and Characterization of the New Strain Purple Sulfur Bacterium of Genus Thioalkalicoccus.</title>
        <authorList>
            <person name="Bryantseva I.A."/>
            <person name="Kyndt J.A."/>
            <person name="Imhoff J.F."/>
        </authorList>
    </citation>
    <scope>NUCLEOTIDE SEQUENCE [LARGE SCALE GENOMIC DNA]</scope>
    <source>
        <strain evidence="9 10">Um2</strain>
    </source>
</reference>
<protein>
    <recommendedName>
        <fullName evidence="6">Ion-translocating oxidoreductase complex subunit G</fullName>
        <ecNumber evidence="6">7.-.-.-</ecNumber>
    </recommendedName>
    <alternativeName>
        <fullName evidence="6">Rnf electron transport complex subunit G</fullName>
    </alternativeName>
</protein>
<keyword evidence="6" id="KW-0472">Membrane</keyword>
<dbReference type="PANTHER" id="PTHR36118:SF1">
    <property type="entry name" value="ION-TRANSLOCATING OXIDOREDUCTASE COMPLEX SUBUNIT G"/>
    <property type="match status" value="1"/>
</dbReference>
<dbReference type="PANTHER" id="PTHR36118">
    <property type="entry name" value="ION-TRANSLOCATING OXIDOREDUCTASE COMPLEX SUBUNIT G"/>
    <property type="match status" value="1"/>
</dbReference>
<comment type="subcellular location">
    <subcellularLocation>
        <location evidence="6">Cell inner membrane</location>
        <topology evidence="6">Single-pass membrane protein</topology>
    </subcellularLocation>
</comment>
<dbReference type="SMART" id="SM00900">
    <property type="entry name" value="FMN_bind"/>
    <property type="match status" value="1"/>
</dbReference>
<keyword evidence="2 6" id="KW-0597">Phosphoprotein</keyword>
<accession>A0ABV4BFV0</accession>
<dbReference type="Pfam" id="PF04205">
    <property type="entry name" value="FMN_bind"/>
    <property type="match status" value="1"/>
</dbReference>
<keyword evidence="6" id="KW-1003">Cell membrane</keyword>
<evidence type="ECO:0000256" key="1">
    <source>
        <dbReference type="ARBA" id="ARBA00022448"/>
    </source>
</evidence>